<protein>
    <recommendedName>
        <fullName evidence="4">Bacteriocin</fullName>
    </recommendedName>
</protein>
<accession>I7L7C9</accession>
<sequence length="82" mass="8828">MKRKLLLVATATLVGCSLAVFSLKNDHSTVQAVTTKTQGGWWLNWTKQMGGSNIPGPNWGSINKGRVFGKGAPYTFRGVGHP</sequence>
<proteinExistence type="predicted"/>
<dbReference type="PROSITE" id="PS51257">
    <property type="entry name" value="PROKAR_LIPOPROTEIN"/>
    <property type="match status" value="1"/>
</dbReference>
<gene>
    <name evidence="2" type="ORF">BN55_05510</name>
</gene>
<evidence type="ECO:0000313" key="2">
    <source>
        <dbReference type="EMBL" id="CCI82557.1"/>
    </source>
</evidence>
<dbReference type="GeneID" id="82847760"/>
<dbReference type="AlphaFoldDB" id="I7L7C9"/>
<dbReference type="RefSeq" id="WP_008471673.1">
    <property type="nucleotide sequence ID" value="NZ_AYZP01000004.1"/>
</dbReference>
<dbReference type="Proteomes" id="UP000009320">
    <property type="component" value="Unassembled WGS sequence"/>
</dbReference>
<organism evidence="2 3">
    <name type="scientific">Lactobacillus hominis DSM 23910 = CRBIP 24.179</name>
    <dbReference type="NCBI Taxonomy" id="1423758"/>
    <lineage>
        <taxon>Bacteria</taxon>
        <taxon>Bacillati</taxon>
        <taxon>Bacillota</taxon>
        <taxon>Bacilli</taxon>
        <taxon>Lactobacillales</taxon>
        <taxon>Lactobacillaceae</taxon>
        <taxon>Lactobacillus</taxon>
    </lineage>
</organism>
<name>I7L7C9_9LACO</name>
<keyword evidence="3" id="KW-1185">Reference proteome</keyword>
<feature type="chain" id="PRO_5039240870" description="Bacteriocin" evidence="1">
    <location>
        <begin position="20"/>
        <end position="82"/>
    </location>
</feature>
<dbReference type="EMBL" id="CAKE01000025">
    <property type="protein sequence ID" value="CCI82557.1"/>
    <property type="molecule type" value="Genomic_DNA"/>
</dbReference>
<dbReference type="STRING" id="1423758.FC41_GL001576"/>
<feature type="signal peptide" evidence="1">
    <location>
        <begin position="1"/>
        <end position="19"/>
    </location>
</feature>
<evidence type="ECO:0008006" key="4">
    <source>
        <dbReference type="Google" id="ProtNLM"/>
    </source>
</evidence>
<evidence type="ECO:0000313" key="3">
    <source>
        <dbReference type="Proteomes" id="UP000009320"/>
    </source>
</evidence>
<dbReference type="PATRIC" id="fig|1423758.3.peg.1600"/>
<comment type="caution">
    <text evidence="2">The sequence shown here is derived from an EMBL/GenBank/DDBJ whole genome shotgun (WGS) entry which is preliminary data.</text>
</comment>
<reference evidence="2 3" key="1">
    <citation type="submission" date="2012-06" db="EMBL/GenBank/DDBJ databases">
        <title>Draft Genome Sequence of Lactobacillus hominis Strain CRBIP 24.179T, isolated from human intestine.</title>
        <authorList>
            <person name="Cousin S."/>
            <person name="Ma L."/>
            <person name="Bizet C."/>
            <person name="Loux V."/>
            <person name="Bouchier C."/>
            <person name="Clermont D."/>
            <person name="Creno S."/>
        </authorList>
    </citation>
    <scope>NUCLEOTIDE SEQUENCE [LARGE SCALE GENOMIC DNA]</scope>
    <source>
        <strain evidence="3">CRBIP 24.179T</strain>
    </source>
</reference>
<keyword evidence="1" id="KW-0732">Signal</keyword>
<evidence type="ECO:0000256" key="1">
    <source>
        <dbReference type="SAM" id="SignalP"/>
    </source>
</evidence>